<organism evidence="1">
    <name type="scientific">invertebrate metagenome</name>
    <dbReference type="NCBI Taxonomy" id="1711999"/>
    <lineage>
        <taxon>unclassified sequences</taxon>
        <taxon>metagenomes</taxon>
        <taxon>organismal metagenomes</taxon>
    </lineage>
</organism>
<sequence length="51" mass="5775">MFKSKNIELVAILNALGAFGFCPQRGPEVYTYRGSKGGSKKKFNHTKFFFI</sequence>
<reference evidence="1" key="1">
    <citation type="journal article" date="2017" name="Appl. Environ. Microbiol.">
        <title>Molecular characterization of an Endozoicomonas-like organism causing infection in king scallop Pecten maximus L.</title>
        <authorList>
            <person name="Cano I."/>
            <person name="van Aerle R."/>
            <person name="Ross S."/>
            <person name="Verner-Jeffreys D.W."/>
            <person name="Paley R.K."/>
            <person name="Rimmer G."/>
            <person name="Ryder D."/>
            <person name="Hooper P."/>
            <person name="Stone D."/>
            <person name="Feist S.W."/>
        </authorList>
    </citation>
    <scope>NUCLEOTIDE SEQUENCE</scope>
</reference>
<name>A0A2H9T4N4_9ZZZZ</name>
<protein>
    <submittedName>
        <fullName evidence="1">Uncharacterized protein</fullName>
    </submittedName>
</protein>
<accession>A0A2H9T4N4</accession>
<evidence type="ECO:0000313" key="1">
    <source>
        <dbReference type="EMBL" id="PJE78183.1"/>
    </source>
</evidence>
<proteinExistence type="predicted"/>
<comment type="caution">
    <text evidence="1">The sequence shown here is derived from an EMBL/GenBank/DDBJ whole genome shotgun (WGS) entry which is preliminary data.</text>
</comment>
<dbReference type="AlphaFoldDB" id="A0A2H9T4N4"/>
<gene>
    <name evidence="1" type="ORF">CI610_02884</name>
</gene>
<dbReference type="EMBL" id="NSIT01000241">
    <property type="protein sequence ID" value="PJE78183.1"/>
    <property type="molecule type" value="Genomic_DNA"/>
</dbReference>